<dbReference type="InterPro" id="IPR025159">
    <property type="entry name" value="AbiEi_N"/>
</dbReference>
<comment type="caution">
    <text evidence="2">The sequence shown here is derived from an EMBL/GenBank/DDBJ whole genome shotgun (WGS) entry which is preliminary data.</text>
</comment>
<evidence type="ECO:0000313" key="3">
    <source>
        <dbReference type="Proteomes" id="UP001299546"/>
    </source>
</evidence>
<gene>
    <name evidence="2" type="ORF">LIZ65_06740</name>
</gene>
<dbReference type="Proteomes" id="UP001299546">
    <property type="component" value="Unassembled WGS sequence"/>
</dbReference>
<evidence type="ECO:0000313" key="2">
    <source>
        <dbReference type="EMBL" id="MCB7386982.1"/>
    </source>
</evidence>
<name>A0ABS8DEY7_9FIRM</name>
<evidence type="ECO:0000259" key="1">
    <source>
        <dbReference type="Pfam" id="PF13338"/>
    </source>
</evidence>
<organism evidence="2 3">
    <name type="scientific">Bariatricus massiliensis</name>
    <dbReference type="NCBI Taxonomy" id="1745713"/>
    <lineage>
        <taxon>Bacteria</taxon>
        <taxon>Bacillati</taxon>
        <taxon>Bacillota</taxon>
        <taxon>Clostridia</taxon>
        <taxon>Lachnospirales</taxon>
        <taxon>Lachnospiraceae</taxon>
        <taxon>Bariatricus</taxon>
    </lineage>
</organism>
<feature type="domain" description="AbiEi antitoxin N-terminal" evidence="1">
    <location>
        <begin position="6"/>
        <end position="51"/>
    </location>
</feature>
<accession>A0ABS8DEY7</accession>
<reference evidence="2 3" key="1">
    <citation type="submission" date="2021-10" db="EMBL/GenBank/DDBJ databases">
        <title>Collection of gut derived symbiotic bacterial strains cultured from healthy donors.</title>
        <authorList>
            <person name="Lin H."/>
            <person name="Littmann E."/>
            <person name="Kohout C."/>
            <person name="Pamer E.G."/>
        </authorList>
    </citation>
    <scope>NUCLEOTIDE SEQUENCE [LARGE SCALE GENOMIC DNA]</scope>
    <source>
        <strain evidence="2 3">DFI.1.165</strain>
    </source>
</reference>
<sequence>MRIENKVYELLKRQNGLFTCSQAQQAGISKSALADMVEKKIIERAAHGIYISADSFGDDMFIKQTAVPKLIYSHETALFFHELTNRTPNRYSVTVPSNYKPSKWIIDSCKVYYVSPEHYSLGVIEKRNGMGNLIRVYDKDRTICDVLRSRNRMDIQIVTEAIRQYAIAPKKDLNKLYHYAEQFKVTKMLRQYMEVLL</sequence>
<proteinExistence type="predicted"/>
<dbReference type="RefSeq" id="WP_066735942.1">
    <property type="nucleotide sequence ID" value="NZ_JAJCIQ010000002.1"/>
</dbReference>
<dbReference type="EMBL" id="JAJCIS010000002">
    <property type="protein sequence ID" value="MCB7386982.1"/>
    <property type="molecule type" value="Genomic_DNA"/>
</dbReference>
<dbReference type="Pfam" id="PF13338">
    <property type="entry name" value="AbiEi_4"/>
    <property type="match status" value="1"/>
</dbReference>
<protein>
    <submittedName>
        <fullName evidence="2">Type IV toxin-antitoxin system AbiEi family antitoxin domain-containing protein</fullName>
    </submittedName>
</protein>
<keyword evidence="3" id="KW-1185">Reference proteome</keyword>